<evidence type="ECO:0000313" key="4">
    <source>
        <dbReference type="Proteomes" id="UP001147747"/>
    </source>
</evidence>
<feature type="compositionally biased region" description="Low complexity" evidence="1">
    <location>
        <begin position="148"/>
        <end position="158"/>
    </location>
</feature>
<gene>
    <name evidence="3" type="ORF">N7509_004615</name>
</gene>
<dbReference type="AlphaFoldDB" id="A0A9W9W0Y3"/>
<protein>
    <submittedName>
        <fullName evidence="3">Uncharacterized protein</fullName>
    </submittedName>
</protein>
<dbReference type="Proteomes" id="UP001147747">
    <property type="component" value="Unassembled WGS sequence"/>
</dbReference>
<name>A0A9W9W0Y3_9EURO</name>
<reference evidence="3" key="1">
    <citation type="submission" date="2022-12" db="EMBL/GenBank/DDBJ databases">
        <authorList>
            <person name="Petersen C."/>
        </authorList>
    </citation>
    <scope>NUCLEOTIDE SEQUENCE</scope>
    <source>
        <strain evidence="3">IBT 29677</strain>
    </source>
</reference>
<comment type="caution">
    <text evidence="3">The sequence shown here is derived from an EMBL/GenBank/DDBJ whole genome shotgun (WGS) entry which is preliminary data.</text>
</comment>
<dbReference type="GeneID" id="81368232"/>
<evidence type="ECO:0000256" key="1">
    <source>
        <dbReference type="SAM" id="MobiDB-lite"/>
    </source>
</evidence>
<feature type="region of interest" description="Disordered" evidence="1">
    <location>
        <begin position="127"/>
        <end position="174"/>
    </location>
</feature>
<feature type="chain" id="PRO_5040923787" evidence="2">
    <location>
        <begin position="18"/>
        <end position="174"/>
    </location>
</feature>
<reference evidence="3" key="2">
    <citation type="journal article" date="2023" name="IMA Fungus">
        <title>Comparative genomic study of the Penicillium genus elucidates a diverse pangenome and 15 lateral gene transfer events.</title>
        <authorList>
            <person name="Petersen C."/>
            <person name="Sorensen T."/>
            <person name="Nielsen M.R."/>
            <person name="Sondergaard T.E."/>
            <person name="Sorensen J.L."/>
            <person name="Fitzpatrick D.A."/>
            <person name="Frisvad J.C."/>
            <person name="Nielsen K.L."/>
        </authorList>
    </citation>
    <scope>NUCLEOTIDE SEQUENCE</scope>
    <source>
        <strain evidence="3">IBT 29677</strain>
    </source>
</reference>
<organism evidence="3 4">
    <name type="scientific">Penicillium cosmopolitanum</name>
    <dbReference type="NCBI Taxonomy" id="1131564"/>
    <lineage>
        <taxon>Eukaryota</taxon>
        <taxon>Fungi</taxon>
        <taxon>Dikarya</taxon>
        <taxon>Ascomycota</taxon>
        <taxon>Pezizomycotina</taxon>
        <taxon>Eurotiomycetes</taxon>
        <taxon>Eurotiomycetidae</taxon>
        <taxon>Eurotiales</taxon>
        <taxon>Aspergillaceae</taxon>
        <taxon>Penicillium</taxon>
    </lineage>
</organism>
<dbReference type="OrthoDB" id="10426309at2759"/>
<proteinExistence type="predicted"/>
<accession>A0A9W9W0Y3</accession>
<sequence length="174" mass="18487">MRFTGLVALSMAGLATAVPVYVNPNSPMSRPVENGHNGPGYRILYAQSAGRGSLTTPTPTPILPTATGTPRDTPSATATGQPGGLSQKETKFHEDFEHWVNLPHGAEKEREQWGKNLLKDLENLANQGEQTSTVTSPTVPQRGPRLRPTPSSSATPSSSPKPSPKSPVVQFSHA</sequence>
<dbReference type="EMBL" id="JAPZBU010000006">
    <property type="protein sequence ID" value="KAJ5396502.1"/>
    <property type="molecule type" value="Genomic_DNA"/>
</dbReference>
<evidence type="ECO:0000256" key="2">
    <source>
        <dbReference type="SAM" id="SignalP"/>
    </source>
</evidence>
<dbReference type="RefSeq" id="XP_056488554.1">
    <property type="nucleotide sequence ID" value="XM_056629252.1"/>
</dbReference>
<feature type="region of interest" description="Disordered" evidence="1">
    <location>
        <begin position="51"/>
        <end position="92"/>
    </location>
</feature>
<feature type="signal peptide" evidence="2">
    <location>
        <begin position="1"/>
        <end position="17"/>
    </location>
</feature>
<evidence type="ECO:0000313" key="3">
    <source>
        <dbReference type="EMBL" id="KAJ5396502.1"/>
    </source>
</evidence>
<keyword evidence="4" id="KW-1185">Reference proteome</keyword>
<keyword evidence="2" id="KW-0732">Signal</keyword>
<feature type="compositionally biased region" description="Polar residues" evidence="1">
    <location>
        <begin position="127"/>
        <end position="139"/>
    </location>
</feature>